<comment type="subunit">
    <text evidence="3">NDH-1 is composed of 14 different subunits. Subunits NuoB, C, D, E, F, and G constitute the peripheral sector of the complex.</text>
</comment>
<reference evidence="7 8" key="1">
    <citation type="submission" date="2016-01" db="EMBL/GenBank/DDBJ databases">
        <title>Genome sequencing of Roseivirga echinicomitans KMM 6058.</title>
        <authorList>
            <person name="Selvaratnam C."/>
            <person name="Thevarajoo S."/>
            <person name="Goh K.M."/>
            <person name="Ee R."/>
            <person name="Chan K.-G."/>
            <person name="Chong C.S."/>
        </authorList>
    </citation>
    <scope>NUCLEOTIDE SEQUENCE [LARGE SCALE GENOMIC DNA]</scope>
    <source>
        <strain evidence="7 8">KMM 6058</strain>
    </source>
</reference>
<dbReference type="PROSITE" id="PS00542">
    <property type="entry name" value="COMPLEX1_30K"/>
    <property type="match status" value="1"/>
</dbReference>
<evidence type="ECO:0000256" key="2">
    <source>
        <dbReference type="ARBA" id="ARBA00022448"/>
    </source>
</evidence>
<evidence type="ECO:0000256" key="1">
    <source>
        <dbReference type="ARBA" id="ARBA00007569"/>
    </source>
</evidence>
<comment type="similarity">
    <text evidence="1 3 4">Belongs to the complex I 30 kDa subunit family.</text>
</comment>
<dbReference type="InterPro" id="IPR001268">
    <property type="entry name" value="NADH_UbQ_OxRdtase_30kDa_su"/>
</dbReference>
<comment type="function">
    <text evidence="3">NDH-1 shuttles electrons from NADH, via FMN and iron-sulfur (Fe-S) centers, to quinones in the respiratory chain. The immediate electron acceptor for the enzyme in this species is believed to be a menaquinone. Couples the redox reaction to proton translocation (for every two electrons transferred, four hydrogen ions are translocated across the cytoplasmic membrane), and thus conserves the redox energy in a proton gradient.</text>
</comment>
<keyword evidence="2 3" id="KW-0813">Transport</keyword>
<protein>
    <recommendedName>
        <fullName evidence="3">NADH-quinone oxidoreductase subunit C</fullName>
        <ecNumber evidence="3">7.1.1.-</ecNumber>
    </recommendedName>
    <alternativeName>
        <fullName evidence="3">NADH dehydrogenase I subunit C</fullName>
    </alternativeName>
    <alternativeName>
        <fullName evidence="3">NDH-1 subunit C</fullName>
    </alternativeName>
</protein>
<dbReference type="PANTHER" id="PTHR10884:SF14">
    <property type="entry name" value="NADH DEHYDROGENASE [UBIQUINONE] IRON-SULFUR PROTEIN 3, MITOCHONDRIAL"/>
    <property type="match status" value="1"/>
</dbReference>
<keyword evidence="3 4" id="KW-1278">Translocase</keyword>
<dbReference type="InterPro" id="IPR037232">
    <property type="entry name" value="NADH_quin_OxRdtase_su_C/D-like"/>
</dbReference>
<evidence type="ECO:0000259" key="6">
    <source>
        <dbReference type="Pfam" id="PF00329"/>
    </source>
</evidence>
<organism evidence="7 8">
    <name type="scientific">Roseivirga echinicomitans</name>
    <dbReference type="NCBI Taxonomy" id="296218"/>
    <lineage>
        <taxon>Bacteria</taxon>
        <taxon>Pseudomonadati</taxon>
        <taxon>Bacteroidota</taxon>
        <taxon>Cytophagia</taxon>
        <taxon>Cytophagales</taxon>
        <taxon>Roseivirgaceae</taxon>
        <taxon>Roseivirga</taxon>
    </lineage>
</organism>
<dbReference type="STRING" id="296218.AWN68_00540"/>
<keyword evidence="3" id="KW-0472">Membrane</keyword>
<dbReference type="HAMAP" id="MF_01357">
    <property type="entry name" value="NDH1_NuoC"/>
    <property type="match status" value="1"/>
</dbReference>
<keyword evidence="3" id="KW-1003">Cell membrane</keyword>
<accession>A0A150XX51</accession>
<dbReference type="Gene3D" id="3.30.460.80">
    <property type="entry name" value="NADH:ubiquinone oxidoreductase, 30kDa subunit"/>
    <property type="match status" value="1"/>
</dbReference>
<keyword evidence="3 4" id="KW-0520">NAD</keyword>
<dbReference type="Pfam" id="PF00329">
    <property type="entry name" value="Complex1_30kDa"/>
    <property type="match status" value="1"/>
</dbReference>
<comment type="subcellular location">
    <subcellularLocation>
        <location evidence="3">Cell membrane</location>
        <topology evidence="3">Peripheral membrane protein</topology>
        <orientation evidence="3">Cytoplasmic side</orientation>
    </subcellularLocation>
</comment>
<dbReference type="RefSeq" id="WP_068409982.1">
    <property type="nucleotide sequence ID" value="NZ_LRDB01000001.1"/>
</dbReference>
<dbReference type="PANTHER" id="PTHR10884">
    <property type="entry name" value="NADH DEHYDROGENASE UBIQUINONE IRON-SULFUR PROTEIN 3"/>
    <property type="match status" value="1"/>
</dbReference>
<sequence length="161" mass="18921">MNFEQIVAHIKTSLGEEFILSTDENASPKAIIVKAENLVEIMDFLQKDDQLYIDSLSCITGLDNGPEANTMEMIYNLYSIPFNHHLMVKVELSREKPVIDSLCGLWRTADWQEREVYDLYGIHFNNHPDLRRILMPADWDGFPLRKDYQEQEYYRGIKVEY</sequence>
<dbReference type="GO" id="GO:0008137">
    <property type="term" value="F:NADH dehydrogenase (ubiquinone) activity"/>
    <property type="evidence" value="ECO:0007669"/>
    <property type="project" value="InterPro"/>
</dbReference>
<evidence type="ECO:0000256" key="5">
    <source>
        <dbReference type="RuleBase" id="RU003582"/>
    </source>
</evidence>
<dbReference type="OrthoDB" id="9803286at2"/>
<dbReference type="AlphaFoldDB" id="A0A150XX51"/>
<evidence type="ECO:0000313" key="8">
    <source>
        <dbReference type="Proteomes" id="UP000075615"/>
    </source>
</evidence>
<dbReference type="Proteomes" id="UP000075615">
    <property type="component" value="Unassembled WGS sequence"/>
</dbReference>
<dbReference type="InterPro" id="IPR020396">
    <property type="entry name" value="NADH_UbQ_OxRdtase_CS"/>
</dbReference>
<evidence type="ECO:0000256" key="3">
    <source>
        <dbReference type="HAMAP-Rule" id="MF_01357"/>
    </source>
</evidence>
<keyword evidence="8" id="KW-1185">Reference proteome</keyword>
<dbReference type="GO" id="GO:0048038">
    <property type="term" value="F:quinone binding"/>
    <property type="evidence" value="ECO:0007669"/>
    <property type="project" value="UniProtKB-KW"/>
</dbReference>
<evidence type="ECO:0000313" key="7">
    <source>
        <dbReference type="EMBL" id="KYG83331.1"/>
    </source>
</evidence>
<gene>
    <name evidence="3" type="primary">nuoC</name>
    <name evidence="7" type="ORF">AWN68_00540</name>
</gene>
<dbReference type="NCBIfam" id="TIGR01961">
    <property type="entry name" value="NuoC_fam"/>
    <property type="match status" value="1"/>
</dbReference>
<dbReference type="SUPFAM" id="SSF143243">
    <property type="entry name" value="Nqo5-like"/>
    <property type="match status" value="1"/>
</dbReference>
<evidence type="ECO:0000256" key="4">
    <source>
        <dbReference type="RuleBase" id="RU003456"/>
    </source>
</evidence>
<comment type="caution">
    <text evidence="7">The sequence shown here is derived from an EMBL/GenBank/DDBJ whole genome shotgun (WGS) entry which is preliminary data.</text>
</comment>
<dbReference type="EMBL" id="LRDB01000001">
    <property type="protein sequence ID" value="KYG83331.1"/>
    <property type="molecule type" value="Genomic_DNA"/>
</dbReference>
<dbReference type="EC" id="7.1.1.-" evidence="3"/>
<keyword evidence="3 5" id="KW-0874">Quinone</keyword>
<proteinExistence type="inferred from homology"/>
<dbReference type="InterPro" id="IPR010218">
    <property type="entry name" value="NADH_DH_suC"/>
</dbReference>
<feature type="domain" description="NADH:ubiquinone oxidoreductase 30kDa subunit" evidence="6">
    <location>
        <begin position="32"/>
        <end position="153"/>
    </location>
</feature>
<dbReference type="GO" id="GO:0050136">
    <property type="term" value="F:NADH dehydrogenase (quinone) (non-electrogenic) activity"/>
    <property type="evidence" value="ECO:0007669"/>
    <property type="project" value="UniProtKB-UniRule"/>
</dbReference>
<comment type="catalytic activity">
    <reaction evidence="3 5">
        <text>a quinone + NADH + 5 H(+)(in) = a quinol + NAD(+) + 4 H(+)(out)</text>
        <dbReference type="Rhea" id="RHEA:57888"/>
        <dbReference type="ChEBI" id="CHEBI:15378"/>
        <dbReference type="ChEBI" id="CHEBI:24646"/>
        <dbReference type="ChEBI" id="CHEBI:57540"/>
        <dbReference type="ChEBI" id="CHEBI:57945"/>
        <dbReference type="ChEBI" id="CHEBI:132124"/>
    </reaction>
</comment>
<dbReference type="GO" id="GO:0005886">
    <property type="term" value="C:plasma membrane"/>
    <property type="evidence" value="ECO:0007669"/>
    <property type="project" value="UniProtKB-SubCell"/>
</dbReference>
<name>A0A150XX51_9BACT</name>